<evidence type="ECO:0000256" key="8">
    <source>
        <dbReference type="ARBA" id="ARBA00023002"/>
    </source>
</evidence>
<feature type="active site" description="Proton donor" evidence="13">
    <location>
        <position position="195"/>
    </location>
</feature>
<evidence type="ECO:0000256" key="6">
    <source>
        <dbReference type="ARBA" id="ARBA00018193"/>
    </source>
</evidence>
<comment type="caution">
    <text evidence="18">The sequence shown here is derived from an EMBL/GenBank/DDBJ whole genome shotgun (WGS) entry which is preliminary data.</text>
</comment>
<dbReference type="SUPFAM" id="SSF51735">
    <property type="entry name" value="NAD(P)-binding Rossmann-fold domains"/>
    <property type="match status" value="1"/>
</dbReference>
<feature type="binding site" description="in other chain" evidence="14">
    <location>
        <position position="292"/>
    </location>
    <ligand>
        <name>substrate</name>
        <note>ligand shared between dimeric partners</note>
    </ligand>
</feature>
<dbReference type="NCBIfam" id="NF006765">
    <property type="entry name" value="PRK09287.1"/>
    <property type="match status" value="1"/>
</dbReference>
<evidence type="ECO:0000256" key="11">
    <source>
        <dbReference type="ARBA" id="ARBA00048640"/>
    </source>
</evidence>
<feature type="binding site" evidence="14">
    <location>
        <position position="454"/>
    </location>
    <ligand>
        <name>substrate</name>
        <note>ligand shared between dimeric partners</note>
    </ligand>
</feature>
<keyword evidence="10 12" id="KW-0570">Pentose shunt</keyword>
<dbReference type="InterPro" id="IPR006113">
    <property type="entry name" value="6PGDH_Gnd/GntZ"/>
</dbReference>
<evidence type="ECO:0000256" key="7">
    <source>
        <dbReference type="ARBA" id="ARBA00022857"/>
    </source>
</evidence>
<dbReference type="PANTHER" id="PTHR11811">
    <property type="entry name" value="6-PHOSPHOGLUCONATE DEHYDROGENASE"/>
    <property type="match status" value="1"/>
</dbReference>
<keyword evidence="9 15" id="KW-0311">Gluconate utilization</keyword>
<evidence type="ECO:0000256" key="10">
    <source>
        <dbReference type="ARBA" id="ARBA00023126"/>
    </source>
</evidence>
<dbReference type="InterPro" id="IPR006114">
    <property type="entry name" value="6PGDH_C"/>
</dbReference>
<keyword evidence="8 12" id="KW-0560">Oxidoreductase</keyword>
<feature type="binding site" description="in other chain" evidence="14">
    <location>
        <position position="265"/>
    </location>
    <ligand>
        <name>substrate</name>
        <note>ligand shared between dimeric partners</note>
    </ligand>
</feature>
<dbReference type="SUPFAM" id="SSF48179">
    <property type="entry name" value="6-phosphogluconate dehydrogenase C-terminal domain-like"/>
    <property type="match status" value="1"/>
</dbReference>
<feature type="compositionally biased region" description="Low complexity" evidence="16">
    <location>
        <begin position="482"/>
        <end position="492"/>
    </location>
</feature>
<evidence type="ECO:0000256" key="1">
    <source>
        <dbReference type="ARBA" id="ARBA00002526"/>
    </source>
</evidence>
<evidence type="ECO:0000256" key="4">
    <source>
        <dbReference type="ARBA" id="ARBA00011738"/>
    </source>
</evidence>
<evidence type="ECO:0000256" key="9">
    <source>
        <dbReference type="ARBA" id="ARBA00023064"/>
    </source>
</evidence>
<dbReference type="InterPro" id="IPR008927">
    <property type="entry name" value="6-PGluconate_DH-like_C_sf"/>
</dbReference>
<proteinExistence type="inferred from homology"/>
<dbReference type="InterPro" id="IPR013328">
    <property type="entry name" value="6PGD_dom2"/>
</dbReference>
<reference evidence="18" key="2">
    <citation type="submission" date="2021-09" db="EMBL/GenBank/DDBJ databases">
        <authorList>
            <person name="Gilroy R."/>
        </authorList>
    </citation>
    <scope>NUCLEOTIDE SEQUENCE</scope>
    <source>
        <strain evidence="18">CHK121-7720</strain>
    </source>
</reference>
<dbReference type="GO" id="GO:0006098">
    <property type="term" value="P:pentose-phosphate shunt"/>
    <property type="evidence" value="ECO:0007669"/>
    <property type="project" value="UniProtKB-KW"/>
</dbReference>
<dbReference type="EMBL" id="DYUD01000025">
    <property type="protein sequence ID" value="HJG89623.1"/>
    <property type="molecule type" value="Genomic_DNA"/>
</dbReference>
<dbReference type="FunFam" id="1.10.1040.10:FF:000032">
    <property type="entry name" value="6-phosphogluconate dehydrogenase, decarboxylating"/>
    <property type="match status" value="1"/>
</dbReference>
<dbReference type="Proteomes" id="UP000757103">
    <property type="component" value="Unassembled WGS sequence"/>
</dbReference>
<feature type="binding site" description="in other chain" evidence="14">
    <location>
        <begin position="133"/>
        <end position="135"/>
    </location>
    <ligand>
        <name>substrate</name>
        <note>ligand shared between dimeric partners</note>
    </ligand>
</feature>
<dbReference type="GO" id="GO:0004616">
    <property type="term" value="F:phosphogluconate dehydrogenase (decarboxylating) activity"/>
    <property type="evidence" value="ECO:0007669"/>
    <property type="project" value="UniProtKB-EC"/>
</dbReference>
<evidence type="ECO:0000256" key="16">
    <source>
        <dbReference type="SAM" id="MobiDB-lite"/>
    </source>
</evidence>
<feature type="binding site" description="in other chain" evidence="14">
    <location>
        <position position="196"/>
    </location>
    <ligand>
        <name>substrate</name>
        <note>ligand shared between dimeric partners</note>
    </ligand>
</feature>
<comment type="function">
    <text evidence="1 12">Catalyzes the oxidative decarboxylation of 6-phosphogluconate to ribulose 5-phosphate and CO(2), with concomitant reduction of NADP to NADPH.</text>
</comment>
<feature type="domain" description="6-phosphogluconate dehydrogenase C-terminal" evidence="17">
    <location>
        <begin position="184"/>
        <end position="472"/>
    </location>
</feature>
<feature type="active site" description="Proton acceptor" evidence="13">
    <location>
        <position position="188"/>
    </location>
</feature>
<dbReference type="Gene3D" id="1.10.1040.10">
    <property type="entry name" value="N-(1-d-carboxylethyl)-l-norvaline Dehydrogenase, domain 2"/>
    <property type="match status" value="1"/>
</dbReference>
<dbReference type="AlphaFoldDB" id="A0A921MS28"/>
<dbReference type="InterPro" id="IPR036291">
    <property type="entry name" value="NAD(P)-bd_dom_sf"/>
</dbReference>
<dbReference type="Gene3D" id="1.20.5.320">
    <property type="entry name" value="6-Phosphogluconate Dehydrogenase, domain 3"/>
    <property type="match status" value="1"/>
</dbReference>
<accession>A0A921MS28</accession>
<evidence type="ECO:0000256" key="12">
    <source>
        <dbReference type="PIRNR" id="PIRNR000109"/>
    </source>
</evidence>
<evidence type="ECO:0000256" key="5">
    <source>
        <dbReference type="ARBA" id="ARBA00013011"/>
    </source>
</evidence>
<evidence type="ECO:0000256" key="2">
    <source>
        <dbReference type="ARBA" id="ARBA00004874"/>
    </source>
</evidence>
<feature type="region of interest" description="Disordered" evidence="16">
    <location>
        <begin position="472"/>
        <end position="492"/>
    </location>
</feature>
<dbReference type="Pfam" id="PF03446">
    <property type="entry name" value="NAD_binding_2"/>
    <property type="match status" value="1"/>
</dbReference>
<dbReference type="Gene3D" id="3.40.50.720">
    <property type="entry name" value="NAD(P)-binding Rossmann-like Domain"/>
    <property type="match status" value="1"/>
</dbReference>
<name>A0A921MS28_9BACT</name>
<feature type="binding site" description="in other chain" evidence="14">
    <location>
        <begin position="191"/>
        <end position="192"/>
    </location>
    <ligand>
        <name>substrate</name>
        <note>ligand shared between dimeric partners</note>
    </ligand>
</feature>
<evidence type="ECO:0000256" key="14">
    <source>
        <dbReference type="PIRSR" id="PIRSR000109-2"/>
    </source>
</evidence>
<feature type="binding site" evidence="14">
    <location>
        <position position="448"/>
    </location>
    <ligand>
        <name>substrate</name>
        <note>ligand shared between dimeric partners</note>
    </ligand>
</feature>
<evidence type="ECO:0000313" key="19">
    <source>
        <dbReference type="Proteomes" id="UP000757103"/>
    </source>
</evidence>
<reference evidence="18" key="1">
    <citation type="journal article" date="2021" name="PeerJ">
        <title>Extensive microbial diversity within the chicken gut microbiome revealed by metagenomics and culture.</title>
        <authorList>
            <person name="Gilroy R."/>
            <person name="Ravi A."/>
            <person name="Getino M."/>
            <person name="Pursley I."/>
            <person name="Horton D.L."/>
            <person name="Alikhan N.F."/>
            <person name="Baker D."/>
            <person name="Gharbi K."/>
            <person name="Hall N."/>
            <person name="Watson M."/>
            <person name="Adriaenssens E.M."/>
            <person name="Foster-Nyarko E."/>
            <person name="Jarju S."/>
            <person name="Secka A."/>
            <person name="Antonio M."/>
            <person name="Oren A."/>
            <person name="Chaudhuri R.R."/>
            <person name="La Ragione R."/>
            <person name="Hildebrand F."/>
            <person name="Pallen M.J."/>
        </authorList>
    </citation>
    <scope>NUCLEOTIDE SEQUENCE</scope>
    <source>
        <strain evidence="18">CHK121-7720</strain>
    </source>
</reference>
<feature type="compositionally biased region" description="Basic and acidic residues" evidence="16">
    <location>
        <begin position="472"/>
        <end position="481"/>
    </location>
</feature>
<feature type="binding site" description="in other chain" evidence="14">
    <location>
        <position position="107"/>
    </location>
    <ligand>
        <name>substrate</name>
        <note>ligand shared between dimeric partners</note>
    </ligand>
</feature>
<dbReference type="RefSeq" id="WP_273306702.1">
    <property type="nucleotide sequence ID" value="NZ_DYUD01000025.1"/>
</dbReference>
<dbReference type="GO" id="GO:0019521">
    <property type="term" value="P:D-gluconate metabolic process"/>
    <property type="evidence" value="ECO:0007669"/>
    <property type="project" value="UniProtKB-KW"/>
</dbReference>
<keyword evidence="7 12" id="KW-0521">NADP</keyword>
<dbReference type="PRINTS" id="PR00076">
    <property type="entry name" value="6PGDHDRGNASE"/>
</dbReference>
<comment type="pathway">
    <text evidence="2 12 15">Carbohydrate degradation; pentose phosphate pathway; D-ribulose 5-phosphate from D-glucose 6-phosphate (oxidative stage): step 3/3.</text>
</comment>
<dbReference type="Pfam" id="PF00393">
    <property type="entry name" value="6PGD"/>
    <property type="match status" value="1"/>
</dbReference>
<comment type="similarity">
    <text evidence="3 12 15">Belongs to the 6-phosphogluconate dehydrogenase family.</text>
</comment>
<gene>
    <name evidence="18" type="primary">gnd</name>
    <name evidence="18" type="ORF">K8U91_09190</name>
</gene>
<dbReference type="GO" id="GO:0050661">
    <property type="term" value="F:NADP binding"/>
    <property type="evidence" value="ECO:0007669"/>
    <property type="project" value="InterPro"/>
</dbReference>
<dbReference type="FunFam" id="3.40.50.720:FF:000007">
    <property type="entry name" value="6-phosphogluconate dehydrogenase, decarboxylating"/>
    <property type="match status" value="1"/>
</dbReference>
<protein>
    <recommendedName>
        <fullName evidence="6 12">6-phosphogluconate dehydrogenase, decarboxylating</fullName>
        <ecNumber evidence="5 12">1.1.1.44</ecNumber>
    </recommendedName>
</protein>
<evidence type="ECO:0000256" key="3">
    <source>
        <dbReference type="ARBA" id="ARBA00008419"/>
    </source>
</evidence>
<evidence type="ECO:0000256" key="15">
    <source>
        <dbReference type="RuleBase" id="RU000485"/>
    </source>
</evidence>
<sequence length="492" mass="54581">MEKSDIGLIGLAVMGENLALNIESKGYRVSLYNRLHPHTPQAVDRFLASVGEGRNFRPTYSLDQLVESLKRPRKILLMIRAGEPVDEMITALLPLLAQGDIIIDGGNSDYRDTRRRQKALSEKGIYLVGCGISGGEEGALHGPSIMPGGDEAVASEVLPLLQAIAAHLDDGTPCCTWVGPDGSGHLVKTVHNGIEYGDMQLIAESYSLLKIKLKNNHDEMARTFEAWNRGVLESYLIGITAPILRHREEDGGYLIDRIADRARQKGTGKWCIEAALDSATPLGVTTQAVFARFLSAREQERTRAHRLYPDADPAPILALGVDDLHHALYASKIMAYAQGFDLLYQMSCLYDWHLNLSTLATIWRKGCIIQSRFLREIATVYRQTGHYEPLLFNPYFREKISLCLPSWRRVVSAALSAGIALPATTAALTAFDSWRCAKSPANLIQAQRDYFGAHLYERTDAPEGVLFHTDWSRREPADDSRPSSSIDSPHKD</sequence>
<evidence type="ECO:0000256" key="13">
    <source>
        <dbReference type="PIRSR" id="PIRSR000109-1"/>
    </source>
</evidence>
<organism evidence="18 19">
    <name type="scientific">Barnesiella viscericola</name>
    <dbReference type="NCBI Taxonomy" id="397865"/>
    <lineage>
        <taxon>Bacteria</taxon>
        <taxon>Pseudomonadati</taxon>
        <taxon>Bacteroidota</taxon>
        <taxon>Bacteroidia</taxon>
        <taxon>Bacteroidales</taxon>
        <taxon>Barnesiellaceae</taxon>
        <taxon>Barnesiella</taxon>
    </lineage>
</organism>
<dbReference type="InterPro" id="IPR006183">
    <property type="entry name" value="Pgluconate_DH"/>
</dbReference>
<evidence type="ECO:0000313" key="18">
    <source>
        <dbReference type="EMBL" id="HJG89623.1"/>
    </source>
</evidence>
<dbReference type="SMART" id="SM01350">
    <property type="entry name" value="6PGD"/>
    <property type="match status" value="1"/>
</dbReference>
<comment type="subunit">
    <text evidence="4 12">Homodimer.</text>
</comment>
<dbReference type="NCBIfam" id="TIGR00873">
    <property type="entry name" value="gnd"/>
    <property type="match status" value="1"/>
</dbReference>
<comment type="catalytic activity">
    <reaction evidence="11 12 15">
        <text>6-phospho-D-gluconate + NADP(+) = D-ribulose 5-phosphate + CO2 + NADPH</text>
        <dbReference type="Rhea" id="RHEA:10116"/>
        <dbReference type="ChEBI" id="CHEBI:16526"/>
        <dbReference type="ChEBI" id="CHEBI:57783"/>
        <dbReference type="ChEBI" id="CHEBI:58121"/>
        <dbReference type="ChEBI" id="CHEBI:58349"/>
        <dbReference type="ChEBI" id="CHEBI:58759"/>
        <dbReference type="EC" id="1.1.1.44"/>
    </reaction>
</comment>
<dbReference type="PIRSF" id="PIRSF000109">
    <property type="entry name" value="6PGD"/>
    <property type="match status" value="1"/>
</dbReference>
<evidence type="ECO:0000259" key="17">
    <source>
        <dbReference type="SMART" id="SM01350"/>
    </source>
</evidence>
<dbReference type="EC" id="1.1.1.44" evidence="5 12"/>
<dbReference type="InterPro" id="IPR006115">
    <property type="entry name" value="6PGDH_NADP-bd"/>
</dbReference>